<dbReference type="InterPro" id="IPR007150">
    <property type="entry name" value="HUS1/Mec3"/>
</dbReference>
<reference evidence="3 4" key="1">
    <citation type="journal article" date="2022" name="Nat. Plants">
        <title>Genomes of leafy and leafless Platanthera orchids illuminate the evolution of mycoheterotrophy.</title>
        <authorList>
            <person name="Li M.H."/>
            <person name="Liu K.W."/>
            <person name="Li Z."/>
            <person name="Lu H.C."/>
            <person name="Ye Q.L."/>
            <person name="Zhang D."/>
            <person name="Wang J.Y."/>
            <person name="Li Y.F."/>
            <person name="Zhong Z.M."/>
            <person name="Liu X."/>
            <person name="Yu X."/>
            <person name="Liu D.K."/>
            <person name="Tu X.D."/>
            <person name="Liu B."/>
            <person name="Hao Y."/>
            <person name="Liao X.Y."/>
            <person name="Jiang Y.T."/>
            <person name="Sun W.H."/>
            <person name="Chen J."/>
            <person name="Chen Y.Q."/>
            <person name="Ai Y."/>
            <person name="Zhai J.W."/>
            <person name="Wu S.S."/>
            <person name="Zhou Z."/>
            <person name="Hsiao Y.Y."/>
            <person name="Wu W.L."/>
            <person name="Chen Y.Y."/>
            <person name="Lin Y.F."/>
            <person name="Hsu J.L."/>
            <person name="Li C.Y."/>
            <person name="Wang Z.W."/>
            <person name="Zhao X."/>
            <person name="Zhong W.Y."/>
            <person name="Ma X.K."/>
            <person name="Ma L."/>
            <person name="Huang J."/>
            <person name="Chen G.Z."/>
            <person name="Huang M.Z."/>
            <person name="Huang L."/>
            <person name="Peng D.H."/>
            <person name="Luo Y.B."/>
            <person name="Zou S.Q."/>
            <person name="Chen S.P."/>
            <person name="Lan S."/>
            <person name="Tsai W.C."/>
            <person name="Van de Peer Y."/>
            <person name="Liu Z.J."/>
        </authorList>
    </citation>
    <scope>NUCLEOTIDE SEQUENCE [LARGE SCALE GENOMIC DNA]</scope>
    <source>
        <strain evidence="3">Lor288</strain>
    </source>
</reference>
<dbReference type="EMBL" id="JBBWWR010000017">
    <property type="protein sequence ID" value="KAK8946263.1"/>
    <property type="molecule type" value="Genomic_DNA"/>
</dbReference>
<dbReference type="Proteomes" id="UP001412067">
    <property type="component" value="Unassembled WGS sequence"/>
</dbReference>
<proteinExistence type="predicted"/>
<organism evidence="3 4">
    <name type="scientific">Platanthera guangdongensis</name>
    <dbReference type="NCBI Taxonomy" id="2320717"/>
    <lineage>
        <taxon>Eukaryota</taxon>
        <taxon>Viridiplantae</taxon>
        <taxon>Streptophyta</taxon>
        <taxon>Embryophyta</taxon>
        <taxon>Tracheophyta</taxon>
        <taxon>Spermatophyta</taxon>
        <taxon>Magnoliopsida</taxon>
        <taxon>Liliopsida</taxon>
        <taxon>Asparagales</taxon>
        <taxon>Orchidaceae</taxon>
        <taxon>Orchidoideae</taxon>
        <taxon>Orchideae</taxon>
        <taxon>Orchidinae</taxon>
        <taxon>Platanthera</taxon>
    </lineage>
</organism>
<keyword evidence="4" id="KW-1185">Reference proteome</keyword>
<evidence type="ECO:0000313" key="3">
    <source>
        <dbReference type="EMBL" id="KAK8946263.1"/>
    </source>
</evidence>
<dbReference type="PANTHER" id="PTHR12900:SF0">
    <property type="entry name" value="CHECKPOINT PROTEIN"/>
    <property type="match status" value="1"/>
</dbReference>
<dbReference type="Pfam" id="PF04005">
    <property type="entry name" value="Hus1"/>
    <property type="match status" value="1"/>
</dbReference>
<evidence type="ECO:0000256" key="2">
    <source>
        <dbReference type="ARBA" id="ARBA00023242"/>
    </source>
</evidence>
<keyword evidence="2" id="KW-0539">Nucleus</keyword>
<evidence type="ECO:0000313" key="4">
    <source>
        <dbReference type="Proteomes" id="UP001412067"/>
    </source>
</evidence>
<sequence length="350" mass="39353">MPRTEAGRMIEGKNGVVLTLQSRKTPIFNSHRRKTPAKISVYIPLNASLRSNQQMKFKAFLTQDGVNLLDKRFLPSLDKIGRTCHFYLTRDHAVFLHNLIGGDGVQSVAQFKKEVIFRDYRISSQNEDRIAFAIDVALLHRALRSAQAIQLQSQDDTAAIQIKLVKKLPAGSRNPAPFLTFETKGLRSAVVQDVPISKPFSRADVAQLQDALDASQDLPQASFGWALPGAFYENAQEEHFSVCFSTVRSNGRRFPPQENFALATGGPTSDKQPDFGSSPRSLAVAELGGPIKECWRAFDVVHNSVWRPPSSGFDLPYYSWIRVPKAQGTWNSRYNLLAYLFEWFLYHFSS</sequence>
<gene>
    <name evidence="3" type="ORF">KSP40_PGU006723</name>
</gene>
<evidence type="ECO:0000256" key="1">
    <source>
        <dbReference type="ARBA" id="ARBA00004123"/>
    </source>
</evidence>
<comment type="caution">
    <text evidence="3">The sequence shown here is derived from an EMBL/GenBank/DDBJ whole genome shotgun (WGS) entry which is preliminary data.</text>
</comment>
<dbReference type="Gene3D" id="3.70.10.10">
    <property type="match status" value="1"/>
</dbReference>
<comment type="subcellular location">
    <subcellularLocation>
        <location evidence="1">Nucleus</location>
    </subcellularLocation>
</comment>
<name>A0ABR2LPS0_9ASPA</name>
<dbReference type="PANTHER" id="PTHR12900">
    <property type="entry name" value="MITOTIC AND DNA DAMAGE CHECKPOINT PROTEIN HUS1"/>
    <property type="match status" value="1"/>
</dbReference>
<protein>
    <submittedName>
        <fullName evidence="3">Uncharacterized protein</fullName>
    </submittedName>
</protein>
<accession>A0ABR2LPS0</accession>